<evidence type="ECO:0000313" key="1">
    <source>
        <dbReference type="EMBL" id="MBK9985114.1"/>
    </source>
</evidence>
<evidence type="ECO:0000313" key="2">
    <source>
        <dbReference type="Proteomes" id="UP000808337"/>
    </source>
</evidence>
<evidence type="ECO:0008006" key="3">
    <source>
        <dbReference type="Google" id="ProtNLM"/>
    </source>
</evidence>
<sequence length="322" mass="34086">MSSIEHIWPSDACGNTAVCTQQIIVFDNSALTILCPGNITVSCASDVPPVNLNLGVIANACGGTSTVSLQSAVISNQTCTNRFTLTRTYLATDVCAQSASCVQVITVLDNTPPVITLPNGLANGSTLDVQCYGQDPNWDLPVFGVSDVTTTDNCIGAVTVTFAQVIEDQGTCATDGYIDLFRLTWTATDECGNSSTAFLLMALIDTIPPVIHGIPADITVNCDSIPLPPTIVFATDECLCACVLFVSETQPVAGCADGQVILRTWTAKDRCGNRTTEIQRITLENNKPPTLQLLQPEMTGLIDGSMLEYNCSEGGIPALSMY</sequence>
<reference evidence="1 2" key="1">
    <citation type="submission" date="2020-10" db="EMBL/GenBank/DDBJ databases">
        <title>Connecting structure to function with the recovery of over 1000 high-quality activated sludge metagenome-assembled genomes encoding full-length rRNA genes using long-read sequencing.</title>
        <authorList>
            <person name="Singleton C.M."/>
            <person name="Petriglieri F."/>
            <person name="Kristensen J.M."/>
            <person name="Kirkegaard R.H."/>
            <person name="Michaelsen T.Y."/>
            <person name="Andersen M.H."/>
            <person name="Karst S.M."/>
            <person name="Dueholm M.S."/>
            <person name="Nielsen P.H."/>
            <person name="Albertsen M."/>
        </authorList>
    </citation>
    <scope>NUCLEOTIDE SEQUENCE [LARGE SCALE GENOMIC DNA]</scope>
    <source>
        <strain evidence="1">Ribe_18-Q3-R11-54_MAXAC.273</strain>
    </source>
</reference>
<proteinExistence type="predicted"/>
<protein>
    <recommendedName>
        <fullName evidence="3">HYR domain-containing protein</fullName>
    </recommendedName>
</protein>
<organism evidence="1 2">
    <name type="scientific">Candidatus Opimibacter skivensis</name>
    <dbReference type="NCBI Taxonomy" id="2982028"/>
    <lineage>
        <taxon>Bacteria</taxon>
        <taxon>Pseudomonadati</taxon>
        <taxon>Bacteroidota</taxon>
        <taxon>Saprospiria</taxon>
        <taxon>Saprospirales</taxon>
        <taxon>Saprospiraceae</taxon>
        <taxon>Candidatus Opimibacter</taxon>
    </lineage>
</organism>
<dbReference type="AlphaFoldDB" id="A0A9D7T2G6"/>
<dbReference type="EMBL" id="JADKGY010000033">
    <property type="protein sequence ID" value="MBK9985114.1"/>
    <property type="molecule type" value="Genomic_DNA"/>
</dbReference>
<name>A0A9D7T2G6_9BACT</name>
<dbReference type="Proteomes" id="UP000808337">
    <property type="component" value="Unassembled WGS sequence"/>
</dbReference>
<accession>A0A9D7T2G6</accession>
<gene>
    <name evidence="1" type="ORF">IPP15_22615</name>
</gene>
<comment type="caution">
    <text evidence="1">The sequence shown here is derived from an EMBL/GenBank/DDBJ whole genome shotgun (WGS) entry which is preliminary data.</text>
</comment>